<evidence type="ECO:0000313" key="8">
    <source>
        <dbReference type="Proteomes" id="UP001606210"/>
    </source>
</evidence>
<keyword evidence="2 5" id="KW-0731">Sigma factor</keyword>
<dbReference type="InterPro" id="IPR007627">
    <property type="entry name" value="RNA_pol_sigma70_r2"/>
</dbReference>
<dbReference type="InterPro" id="IPR039425">
    <property type="entry name" value="RNA_pol_sigma-70-like"/>
</dbReference>
<evidence type="ECO:0000259" key="6">
    <source>
        <dbReference type="Pfam" id="PF04542"/>
    </source>
</evidence>
<evidence type="ECO:0000256" key="5">
    <source>
        <dbReference type="RuleBase" id="RU000716"/>
    </source>
</evidence>
<gene>
    <name evidence="7" type="ORF">ACG00Y_00390</name>
</gene>
<comment type="similarity">
    <text evidence="5">Belongs to the sigma-70 factor family. ECF subfamily.</text>
</comment>
<keyword evidence="8" id="KW-1185">Reference proteome</keyword>
<keyword evidence="1 5" id="KW-0805">Transcription regulation</keyword>
<dbReference type="NCBIfam" id="TIGR02937">
    <property type="entry name" value="sigma70-ECF"/>
    <property type="match status" value="1"/>
</dbReference>
<dbReference type="PANTHER" id="PTHR43133">
    <property type="entry name" value="RNA POLYMERASE ECF-TYPE SIGMA FACTO"/>
    <property type="match status" value="1"/>
</dbReference>
<keyword evidence="3 5" id="KW-0238">DNA-binding</keyword>
<evidence type="ECO:0000256" key="1">
    <source>
        <dbReference type="ARBA" id="ARBA00023015"/>
    </source>
</evidence>
<dbReference type="EMBL" id="JBIGHV010000001">
    <property type="protein sequence ID" value="MFG6428347.1"/>
    <property type="molecule type" value="Genomic_DNA"/>
</dbReference>
<name>A0ABW7EVG9_9BURK</name>
<dbReference type="PROSITE" id="PS01063">
    <property type="entry name" value="SIGMA70_ECF"/>
    <property type="match status" value="1"/>
</dbReference>
<feature type="domain" description="RNA polymerase sigma-70 region 2" evidence="6">
    <location>
        <begin position="28"/>
        <end position="92"/>
    </location>
</feature>
<evidence type="ECO:0000313" key="7">
    <source>
        <dbReference type="EMBL" id="MFG6428347.1"/>
    </source>
</evidence>
<accession>A0ABW7EVG9</accession>
<sequence>MDLDANSFTLACREGGRRIETWLRIVDREHGARFYREAAAALRSWQAAEDVVQDAMVKVWQRCATFRGPGEPLAWIHQIVRNTLLDALRQRQAQAPREQPLHDDDGQLTRDAEAAVLGLSASGVATPEGALAEHQIEAVFRRCFEQFAAAHPEHATVLRWVVEDGLDNAAIEALLERSPGATREFISQCRKKARPYFAAWYALVSPAGVTP</sequence>
<reference evidence="7 8" key="1">
    <citation type="submission" date="2024-08" db="EMBL/GenBank/DDBJ databases">
        <authorList>
            <person name="Lu H."/>
        </authorList>
    </citation>
    <scope>NUCLEOTIDE SEQUENCE [LARGE SCALE GENOMIC DNA]</scope>
    <source>
        <strain evidence="7 8">LYH14W</strain>
    </source>
</reference>
<organism evidence="7 8">
    <name type="scientific">Pelomonas parva</name>
    <dbReference type="NCBI Taxonomy" id="3299032"/>
    <lineage>
        <taxon>Bacteria</taxon>
        <taxon>Pseudomonadati</taxon>
        <taxon>Pseudomonadota</taxon>
        <taxon>Betaproteobacteria</taxon>
        <taxon>Burkholderiales</taxon>
        <taxon>Sphaerotilaceae</taxon>
        <taxon>Roseateles</taxon>
    </lineage>
</organism>
<dbReference type="InterPro" id="IPR013325">
    <property type="entry name" value="RNA_pol_sigma_r2"/>
</dbReference>
<dbReference type="InterPro" id="IPR014284">
    <property type="entry name" value="RNA_pol_sigma-70_dom"/>
</dbReference>
<dbReference type="Gene3D" id="1.10.1740.10">
    <property type="match status" value="1"/>
</dbReference>
<comment type="caution">
    <text evidence="7">The sequence shown here is derived from an EMBL/GenBank/DDBJ whole genome shotgun (WGS) entry which is preliminary data.</text>
</comment>
<proteinExistence type="inferred from homology"/>
<dbReference type="Proteomes" id="UP001606210">
    <property type="component" value="Unassembled WGS sequence"/>
</dbReference>
<dbReference type="Pfam" id="PF04542">
    <property type="entry name" value="Sigma70_r2"/>
    <property type="match status" value="1"/>
</dbReference>
<dbReference type="SUPFAM" id="SSF88946">
    <property type="entry name" value="Sigma2 domain of RNA polymerase sigma factors"/>
    <property type="match status" value="1"/>
</dbReference>
<evidence type="ECO:0000256" key="3">
    <source>
        <dbReference type="ARBA" id="ARBA00023125"/>
    </source>
</evidence>
<protein>
    <recommendedName>
        <fullName evidence="5">RNA polymerase sigma factor</fullName>
    </recommendedName>
</protein>
<dbReference type="RefSeq" id="WP_394475279.1">
    <property type="nucleotide sequence ID" value="NZ_JBIGHV010000001.1"/>
</dbReference>
<evidence type="ECO:0000256" key="4">
    <source>
        <dbReference type="ARBA" id="ARBA00023163"/>
    </source>
</evidence>
<keyword evidence="4 5" id="KW-0804">Transcription</keyword>
<evidence type="ECO:0000256" key="2">
    <source>
        <dbReference type="ARBA" id="ARBA00023082"/>
    </source>
</evidence>
<dbReference type="PANTHER" id="PTHR43133:SF8">
    <property type="entry name" value="RNA POLYMERASE SIGMA FACTOR HI_1459-RELATED"/>
    <property type="match status" value="1"/>
</dbReference>
<dbReference type="InterPro" id="IPR000838">
    <property type="entry name" value="RNA_pol_sigma70_ECF_CS"/>
</dbReference>